<evidence type="ECO:0000259" key="4">
    <source>
        <dbReference type="Pfam" id="PF01645"/>
    </source>
</evidence>
<dbReference type="EMBL" id="WUMV01000003">
    <property type="protein sequence ID" value="MXN64889.1"/>
    <property type="molecule type" value="Genomic_DNA"/>
</dbReference>
<name>A0A7X3S7M6_9HYPH</name>
<dbReference type="InterPro" id="IPR024188">
    <property type="entry name" value="GltB"/>
</dbReference>
<dbReference type="PIRSF" id="PIRSF006429">
    <property type="entry name" value="GOGAT_lg_2"/>
    <property type="match status" value="1"/>
</dbReference>
<feature type="domain" description="Glutamate synthase" evidence="4">
    <location>
        <begin position="170"/>
        <end position="484"/>
    </location>
</feature>
<dbReference type="Gene3D" id="3.20.20.70">
    <property type="entry name" value="Aldolase class I"/>
    <property type="match status" value="1"/>
</dbReference>
<dbReference type="AlphaFoldDB" id="A0A7X3S7M6"/>
<evidence type="ECO:0000256" key="2">
    <source>
        <dbReference type="PIRNR" id="PIRNR006429"/>
    </source>
</evidence>
<dbReference type="Proteomes" id="UP000433101">
    <property type="component" value="Unassembled WGS sequence"/>
</dbReference>
<feature type="transmembrane region" description="Helical" evidence="3">
    <location>
        <begin position="21"/>
        <end position="38"/>
    </location>
</feature>
<dbReference type="SUPFAM" id="SSF51395">
    <property type="entry name" value="FMN-linked oxidoreductases"/>
    <property type="match status" value="1"/>
</dbReference>
<keyword evidence="6" id="KW-1185">Reference proteome</keyword>
<protein>
    <submittedName>
        <fullName evidence="5">FMN-binding glutamate synthase family protein</fullName>
    </submittedName>
</protein>
<reference evidence="5 6" key="1">
    <citation type="submission" date="2019-12" db="EMBL/GenBank/DDBJ databases">
        <authorList>
            <person name="Li M."/>
        </authorList>
    </citation>
    <scope>NUCLEOTIDE SEQUENCE [LARGE SCALE GENOMIC DNA]</scope>
    <source>
        <strain evidence="5 6">GBMRC 2046</strain>
    </source>
</reference>
<organism evidence="5 6">
    <name type="scientific">Stappia sediminis</name>
    <dbReference type="NCBI Taxonomy" id="2692190"/>
    <lineage>
        <taxon>Bacteria</taxon>
        <taxon>Pseudomonadati</taxon>
        <taxon>Pseudomonadota</taxon>
        <taxon>Alphaproteobacteria</taxon>
        <taxon>Hyphomicrobiales</taxon>
        <taxon>Stappiaceae</taxon>
        <taxon>Stappia</taxon>
    </lineage>
</organism>
<keyword evidence="3" id="KW-1133">Transmembrane helix</keyword>
<evidence type="ECO:0000256" key="1">
    <source>
        <dbReference type="ARBA" id="ARBA00009716"/>
    </source>
</evidence>
<dbReference type="GO" id="GO:0015930">
    <property type="term" value="F:glutamate synthase activity"/>
    <property type="evidence" value="ECO:0007669"/>
    <property type="project" value="InterPro"/>
</dbReference>
<proteinExistence type="inferred from homology"/>
<comment type="caution">
    <text evidence="5">The sequence shown here is derived from an EMBL/GenBank/DDBJ whole genome shotgun (WGS) entry which is preliminary data.</text>
</comment>
<keyword evidence="3" id="KW-0472">Membrane</keyword>
<evidence type="ECO:0000256" key="3">
    <source>
        <dbReference type="SAM" id="Phobius"/>
    </source>
</evidence>
<dbReference type="GO" id="GO:0006537">
    <property type="term" value="P:glutamate biosynthetic process"/>
    <property type="evidence" value="ECO:0007669"/>
    <property type="project" value="InterPro"/>
</dbReference>
<sequence>MNDPESVLAAFSGRNGMWRGIAPLAAIVAGVVFLIAGFFHAGWWIGFLVCLAVLAVALHDVRQSGYAVLRNYPVTGWIRYLFQALRPYLRSYIVEGDLEGRPFNQDQRSLVYERARNEEDNHPFGTELDVYQSEYRWLGHSMAPVEPESEDPRFDIGGPQCARPYSSSILNISAMSFGSLSARAIEALNTGARMGGFAHDTGEGSISPYHRKGGGDLIWELGSGYFGCRTKDGNFDPEKFKDAACDDQVKMIEIKLSQGAKPGHGGILPAAKVTKEIAETRGVPVGEDCISPAAHRAFSTPREMVEFAARLRELSGGKPVGIKLCVGHPHEVFAVMKAMLATGIYIDFIVVDGAEGGTGAAPVELSNYVGQPLYDGLVIMRNALVGSGLKDKIRLGASGKVYSGTGIAQTIALGADWANAARAFMFSAGCIQSMRCHEGTCPTGVATQDQRRQRGLVVAEKAVQVARFHRKTVAAANHIAGAAGLARIHDLEPHHFFHRISPTEARTVDRIYPFIGANQLVEAPEETPYDLWWEASDPDTFAMASDVAEAHRATGLPGFQRV</sequence>
<comment type="similarity">
    <text evidence="1 2">Belongs to the glutamate synthase family.</text>
</comment>
<dbReference type="PIRSF" id="PIRSF500060">
    <property type="entry name" value="UCP500060"/>
    <property type="match status" value="1"/>
</dbReference>
<dbReference type="CDD" id="cd02808">
    <property type="entry name" value="GltS_FMN"/>
    <property type="match status" value="1"/>
</dbReference>
<dbReference type="PANTHER" id="PTHR43819">
    <property type="entry name" value="ARCHAEAL-TYPE GLUTAMATE SYNTHASE [NADPH]"/>
    <property type="match status" value="1"/>
</dbReference>
<dbReference type="PANTHER" id="PTHR43819:SF1">
    <property type="entry name" value="ARCHAEAL-TYPE GLUTAMATE SYNTHASE [NADPH]"/>
    <property type="match status" value="1"/>
</dbReference>
<dbReference type="RefSeq" id="WP_160775126.1">
    <property type="nucleotide sequence ID" value="NZ_WUMV01000003.1"/>
</dbReference>
<dbReference type="InterPro" id="IPR013785">
    <property type="entry name" value="Aldolase_TIM"/>
</dbReference>
<dbReference type="Pfam" id="PF01645">
    <property type="entry name" value="Glu_synthase"/>
    <property type="match status" value="1"/>
</dbReference>
<keyword evidence="3" id="KW-0812">Transmembrane</keyword>
<evidence type="ECO:0000313" key="6">
    <source>
        <dbReference type="Proteomes" id="UP000433101"/>
    </source>
</evidence>
<evidence type="ECO:0000313" key="5">
    <source>
        <dbReference type="EMBL" id="MXN64889.1"/>
    </source>
</evidence>
<gene>
    <name evidence="5" type="ORF">GR183_08215</name>
</gene>
<accession>A0A7X3S7M6</accession>
<dbReference type="InterPro" id="IPR027283">
    <property type="entry name" value="YerD"/>
</dbReference>
<dbReference type="InterPro" id="IPR002932">
    <property type="entry name" value="Glu_synthdom"/>
</dbReference>